<feature type="region of interest" description="Disordered" evidence="1">
    <location>
        <begin position="131"/>
        <end position="192"/>
    </location>
</feature>
<evidence type="ECO:0000313" key="2">
    <source>
        <dbReference type="EMBL" id="KAJ7624683.1"/>
    </source>
</evidence>
<feature type="compositionally biased region" description="Low complexity" evidence="1">
    <location>
        <begin position="131"/>
        <end position="176"/>
    </location>
</feature>
<feature type="compositionally biased region" description="Low complexity" evidence="1">
    <location>
        <begin position="20"/>
        <end position="30"/>
    </location>
</feature>
<comment type="caution">
    <text evidence="2">The sequence shown here is derived from an EMBL/GenBank/DDBJ whole genome shotgun (WGS) entry which is preliminary data.</text>
</comment>
<dbReference type="EMBL" id="JARKIF010000013">
    <property type="protein sequence ID" value="KAJ7624683.1"/>
    <property type="molecule type" value="Genomic_DNA"/>
</dbReference>
<dbReference type="AlphaFoldDB" id="A0AAD7FHQ5"/>
<keyword evidence="3" id="KW-1185">Reference proteome</keyword>
<accession>A0AAD7FHQ5</accession>
<feature type="compositionally biased region" description="Low complexity" evidence="1">
    <location>
        <begin position="39"/>
        <end position="79"/>
    </location>
</feature>
<proteinExistence type="predicted"/>
<evidence type="ECO:0000256" key="1">
    <source>
        <dbReference type="SAM" id="MobiDB-lite"/>
    </source>
</evidence>
<evidence type="ECO:0000313" key="3">
    <source>
        <dbReference type="Proteomes" id="UP001221142"/>
    </source>
</evidence>
<reference evidence="2" key="1">
    <citation type="submission" date="2023-03" db="EMBL/GenBank/DDBJ databases">
        <title>Massive genome expansion in bonnet fungi (Mycena s.s.) driven by repeated elements and novel gene families across ecological guilds.</title>
        <authorList>
            <consortium name="Lawrence Berkeley National Laboratory"/>
            <person name="Harder C.B."/>
            <person name="Miyauchi S."/>
            <person name="Viragh M."/>
            <person name="Kuo A."/>
            <person name="Thoen E."/>
            <person name="Andreopoulos B."/>
            <person name="Lu D."/>
            <person name="Skrede I."/>
            <person name="Drula E."/>
            <person name="Henrissat B."/>
            <person name="Morin E."/>
            <person name="Kohler A."/>
            <person name="Barry K."/>
            <person name="LaButti K."/>
            <person name="Morin E."/>
            <person name="Salamov A."/>
            <person name="Lipzen A."/>
            <person name="Mereny Z."/>
            <person name="Hegedus B."/>
            <person name="Baldrian P."/>
            <person name="Stursova M."/>
            <person name="Weitz H."/>
            <person name="Taylor A."/>
            <person name="Grigoriev I.V."/>
            <person name="Nagy L.G."/>
            <person name="Martin F."/>
            <person name="Kauserud H."/>
        </authorList>
    </citation>
    <scope>NUCLEOTIDE SEQUENCE</scope>
    <source>
        <strain evidence="2">9284</strain>
    </source>
</reference>
<sequence>MYHQGGCPPFDPPPPSELVPGPCGTPTVPCTHPPPAPSPFTSSSSSESGSSASPSPSPSTSAKNEPTTPVVPKTEPVTPMSTRTRPPITADTRIALTPKGHQWATAVHERKMMDMAGTAMANSINAAAAAGPSRFPGAAASSPSTPTPTRTASSVSMASSSAASSSSSSRATVAVTPARMTPSAPPPAPAVPANAAANAPPLRLYGLRGSSVFYESYADARAAAFWLGLNPGGIMVSSNLERLQAWMLGEDMDA</sequence>
<organism evidence="2 3">
    <name type="scientific">Roridomyces roridus</name>
    <dbReference type="NCBI Taxonomy" id="1738132"/>
    <lineage>
        <taxon>Eukaryota</taxon>
        <taxon>Fungi</taxon>
        <taxon>Dikarya</taxon>
        <taxon>Basidiomycota</taxon>
        <taxon>Agaricomycotina</taxon>
        <taxon>Agaricomycetes</taxon>
        <taxon>Agaricomycetidae</taxon>
        <taxon>Agaricales</taxon>
        <taxon>Marasmiineae</taxon>
        <taxon>Mycenaceae</taxon>
        <taxon>Roridomyces</taxon>
    </lineage>
</organism>
<gene>
    <name evidence="2" type="ORF">FB45DRAFT_1030817</name>
</gene>
<dbReference type="Proteomes" id="UP001221142">
    <property type="component" value="Unassembled WGS sequence"/>
</dbReference>
<protein>
    <submittedName>
        <fullName evidence="2">Uncharacterized protein</fullName>
    </submittedName>
</protein>
<feature type="region of interest" description="Disordered" evidence="1">
    <location>
        <begin position="1"/>
        <end position="92"/>
    </location>
</feature>
<name>A0AAD7FHQ5_9AGAR</name>